<dbReference type="EMBL" id="UGUA01000002">
    <property type="protein sequence ID" value="SUC33893.1"/>
    <property type="molecule type" value="Genomic_DNA"/>
</dbReference>
<dbReference type="PANTHER" id="PTHR39335:SF1">
    <property type="entry name" value="BLL4220 PROTEIN"/>
    <property type="match status" value="1"/>
</dbReference>
<dbReference type="PANTHER" id="PTHR39335">
    <property type="entry name" value="BLL4220 PROTEIN"/>
    <property type="match status" value="1"/>
</dbReference>
<evidence type="ECO:0000256" key="1">
    <source>
        <dbReference type="SAM" id="SignalP"/>
    </source>
</evidence>
<proteinExistence type="predicted"/>
<evidence type="ECO:0000313" key="3">
    <source>
        <dbReference type="Proteomes" id="UP000255129"/>
    </source>
</evidence>
<evidence type="ECO:0000313" key="2">
    <source>
        <dbReference type="EMBL" id="SUC33893.1"/>
    </source>
</evidence>
<dbReference type="InterPro" id="IPR005297">
    <property type="entry name" value="Lipoprotein_repeat"/>
</dbReference>
<gene>
    <name evidence="2" type="ORF">NCTC12026_00214</name>
</gene>
<dbReference type="Proteomes" id="UP000255129">
    <property type="component" value="Unassembled WGS sequence"/>
</dbReference>
<feature type="chain" id="PRO_5016747180" evidence="1">
    <location>
        <begin position="20"/>
        <end position="228"/>
    </location>
</feature>
<sequence>MNIRIAATLLSLFAFSATASDISTQQTTLGQVYTNNQGMTLYYFDNDKPDQSVCYDDCAKLWPPLLVNDETSSLPGLNKIQRKDGKMQWAMNHQPLYLWSKDKKPGDITGAGVKNIWSISRADSIPVNVYSTNNGKVLTNKAKMSLYTFTKDSDGLSSCNGDCAIKWPPLAAQQGDVASAPFSVVSRQDGTYQWAYQGKPLYTWINDKKPGDITGDKVANAWNLVVLP</sequence>
<organism evidence="2 3">
    <name type="scientific">Providencia rustigianii</name>
    <dbReference type="NCBI Taxonomy" id="158850"/>
    <lineage>
        <taxon>Bacteria</taxon>
        <taxon>Pseudomonadati</taxon>
        <taxon>Pseudomonadota</taxon>
        <taxon>Gammaproteobacteria</taxon>
        <taxon>Enterobacterales</taxon>
        <taxon>Morganellaceae</taxon>
        <taxon>Providencia</taxon>
    </lineage>
</organism>
<accession>A0A379FZV3</accession>
<name>A0A379FZV3_9GAMM</name>
<dbReference type="AlphaFoldDB" id="A0A379FZV3"/>
<dbReference type="OrthoDB" id="9800666at2"/>
<dbReference type="GO" id="GO:0043448">
    <property type="term" value="P:alkane catabolic process"/>
    <property type="evidence" value="ECO:0007669"/>
    <property type="project" value="TreeGrafter"/>
</dbReference>
<feature type="signal peptide" evidence="1">
    <location>
        <begin position="1"/>
        <end position="19"/>
    </location>
</feature>
<dbReference type="RefSeq" id="WP_006816123.1">
    <property type="nucleotide sequence ID" value="NZ_AP018946.1"/>
</dbReference>
<dbReference type="Pfam" id="PF03640">
    <property type="entry name" value="Lipoprotein_15"/>
    <property type="match status" value="4"/>
</dbReference>
<protein>
    <submittedName>
        <fullName evidence="2">Secreted repeat of uncharacterized function</fullName>
    </submittedName>
</protein>
<reference evidence="2 3" key="1">
    <citation type="submission" date="2018-06" db="EMBL/GenBank/DDBJ databases">
        <authorList>
            <consortium name="Pathogen Informatics"/>
            <person name="Doyle S."/>
        </authorList>
    </citation>
    <scope>NUCLEOTIDE SEQUENCE [LARGE SCALE GENOMIC DNA]</scope>
    <source>
        <strain evidence="2 3">NCTC12026</strain>
    </source>
</reference>
<keyword evidence="1" id="KW-0732">Signal</keyword>